<proteinExistence type="predicted"/>
<name>A0A0F9FLY1_9ZZZZ</name>
<comment type="caution">
    <text evidence="1">The sequence shown here is derived from an EMBL/GenBank/DDBJ whole genome shotgun (WGS) entry which is preliminary data.</text>
</comment>
<protein>
    <submittedName>
        <fullName evidence="1">Uncharacterized protein</fullName>
    </submittedName>
</protein>
<gene>
    <name evidence="1" type="ORF">LCGC14_2013950</name>
</gene>
<dbReference type="AlphaFoldDB" id="A0A0F9FLY1"/>
<sequence>MKLYCPECGKEVDETEFMELNGKCATCYLNTQKKSKEDISNET</sequence>
<accession>A0A0F9FLY1</accession>
<reference evidence="1" key="1">
    <citation type="journal article" date="2015" name="Nature">
        <title>Complex archaea that bridge the gap between prokaryotes and eukaryotes.</title>
        <authorList>
            <person name="Spang A."/>
            <person name="Saw J.H."/>
            <person name="Jorgensen S.L."/>
            <person name="Zaremba-Niedzwiedzka K."/>
            <person name="Martijn J."/>
            <person name="Lind A.E."/>
            <person name="van Eijk R."/>
            <person name="Schleper C."/>
            <person name="Guy L."/>
            <person name="Ettema T.J."/>
        </authorList>
    </citation>
    <scope>NUCLEOTIDE SEQUENCE</scope>
</reference>
<dbReference type="EMBL" id="LAZR01023144">
    <property type="protein sequence ID" value="KKL79526.1"/>
    <property type="molecule type" value="Genomic_DNA"/>
</dbReference>
<organism evidence="1">
    <name type="scientific">marine sediment metagenome</name>
    <dbReference type="NCBI Taxonomy" id="412755"/>
    <lineage>
        <taxon>unclassified sequences</taxon>
        <taxon>metagenomes</taxon>
        <taxon>ecological metagenomes</taxon>
    </lineage>
</organism>
<evidence type="ECO:0000313" key="1">
    <source>
        <dbReference type="EMBL" id="KKL79526.1"/>
    </source>
</evidence>